<proteinExistence type="predicted"/>
<protein>
    <submittedName>
        <fullName evidence="1 2">Uncharacterized protein</fullName>
    </submittedName>
</protein>
<sequence>MHEVQYPCKTDGSISCQSLYMKVLFWTIFLDICSFDSQDALVGEKSQWKLLHHPLLQPQIQGTQSRARVQGLSVQRVY</sequence>
<evidence type="ECO:0000313" key="3">
    <source>
        <dbReference type="Proteomes" id="UP000002051"/>
    </source>
</evidence>
<dbReference type="PaxDb" id="3880-AES82948"/>
<dbReference type="AlphaFoldDB" id="G7ZUR0"/>
<keyword evidence="3" id="KW-1185">Reference proteome</keyword>
<dbReference type="Proteomes" id="UP000002051">
    <property type="component" value="Unassembled WGS sequence"/>
</dbReference>
<gene>
    <name evidence="1" type="ORF">MTR_0044s0250</name>
</gene>
<dbReference type="EMBL" id="KL402769">
    <property type="protein sequence ID" value="KEH17103.1"/>
    <property type="molecule type" value="Genomic_DNA"/>
</dbReference>
<reference evidence="1 3" key="2">
    <citation type="journal article" date="2014" name="BMC Genomics">
        <title>An improved genome release (version Mt4.0) for the model legume Medicago truncatula.</title>
        <authorList>
            <person name="Tang H."/>
            <person name="Krishnakumar V."/>
            <person name="Bidwell S."/>
            <person name="Rosen B."/>
            <person name="Chan A."/>
            <person name="Zhou S."/>
            <person name="Gentzbittel L."/>
            <person name="Childs K.L."/>
            <person name="Yandell M."/>
            <person name="Gundlach H."/>
            <person name="Mayer K.F."/>
            <person name="Schwartz D.C."/>
            <person name="Town C.D."/>
        </authorList>
    </citation>
    <scope>GENOME REANNOTATION</scope>
    <source>
        <strain evidence="1">A17</strain>
        <strain evidence="2 3">cv. Jemalong A17</strain>
    </source>
</reference>
<accession>G7ZUR0</accession>
<evidence type="ECO:0000313" key="2">
    <source>
        <dbReference type="EnsemblPlants" id="KEH17103"/>
    </source>
</evidence>
<reference evidence="1 3" key="1">
    <citation type="journal article" date="2011" name="Nature">
        <title>The Medicago genome provides insight into the evolution of rhizobial symbioses.</title>
        <authorList>
            <person name="Young N.D."/>
            <person name="Debelle F."/>
            <person name="Oldroyd G.E."/>
            <person name="Geurts R."/>
            <person name="Cannon S.B."/>
            <person name="Udvardi M.K."/>
            <person name="Benedito V.A."/>
            <person name="Mayer K.F."/>
            <person name="Gouzy J."/>
            <person name="Schoof H."/>
            <person name="Van de Peer Y."/>
            <person name="Proost S."/>
            <person name="Cook D.R."/>
            <person name="Meyers B.C."/>
            <person name="Spannagl M."/>
            <person name="Cheung F."/>
            <person name="De Mita S."/>
            <person name="Krishnakumar V."/>
            <person name="Gundlach H."/>
            <person name="Zhou S."/>
            <person name="Mudge J."/>
            <person name="Bharti A.K."/>
            <person name="Murray J.D."/>
            <person name="Naoumkina M.A."/>
            <person name="Rosen B."/>
            <person name="Silverstein K.A."/>
            <person name="Tang H."/>
            <person name="Rombauts S."/>
            <person name="Zhao P.X."/>
            <person name="Zhou P."/>
            <person name="Barbe V."/>
            <person name="Bardou P."/>
            <person name="Bechner M."/>
            <person name="Bellec A."/>
            <person name="Berger A."/>
            <person name="Berges H."/>
            <person name="Bidwell S."/>
            <person name="Bisseling T."/>
            <person name="Choisne N."/>
            <person name="Couloux A."/>
            <person name="Denny R."/>
            <person name="Deshpande S."/>
            <person name="Dai X."/>
            <person name="Doyle J.J."/>
            <person name="Dudez A.M."/>
            <person name="Farmer A.D."/>
            <person name="Fouteau S."/>
            <person name="Franken C."/>
            <person name="Gibelin C."/>
            <person name="Gish J."/>
            <person name="Goldstein S."/>
            <person name="Gonzalez A.J."/>
            <person name="Green P.J."/>
            <person name="Hallab A."/>
            <person name="Hartog M."/>
            <person name="Hua A."/>
            <person name="Humphray S.J."/>
            <person name="Jeong D.H."/>
            <person name="Jing Y."/>
            <person name="Jocker A."/>
            <person name="Kenton S.M."/>
            <person name="Kim D.J."/>
            <person name="Klee K."/>
            <person name="Lai H."/>
            <person name="Lang C."/>
            <person name="Lin S."/>
            <person name="Macmil S.L."/>
            <person name="Magdelenat G."/>
            <person name="Matthews L."/>
            <person name="McCorrison J."/>
            <person name="Monaghan E.L."/>
            <person name="Mun J.H."/>
            <person name="Najar F.Z."/>
            <person name="Nicholson C."/>
            <person name="Noirot C."/>
            <person name="O'Bleness M."/>
            <person name="Paule C.R."/>
            <person name="Poulain J."/>
            <person name="Prion F."/>
            <person name="Qin B."/>
            <person name="Qu C."/>
            <person name="Retzel E.F."/>
            <person name="Riddle C."/>
            <person name="Sallet E."/>
            <person name="Samain S."/>
            <person name="Samson N."/>
            <person name="Sanders I."/>
            <person name="Saurat O."/>
            <person name="Scarpelli C."/>
            <person name="Schiex T."/>
            <person name="Segurens B."/>
            <person name="Severin A.J."/>
            <person name="Sherrier D.J."/>
            <person name="Shi R."/>
            <person name="Sims S."/>
            <person name="Singer S.R."/>
            <person name="Sinharoy S."/>
            <person name="Sterck L."/>
            <person name="Viollet A."/>
            <person name="Wang B.B."/>
            <person name="Wang K."/>
            <person name="Wang M."/>
            <person name="Wang X."/>
            <person name="Warfsmann J."/>
            <person name="Weissenbach J."/>
            <person name="White D.D."/>
            <person name="White J.D."/>
            <person name="Wiley G.B."/>
            <person name="Wincker P."/>
            <person name="Xing Y."/>
            <person name="Yang L."/>
            <person name="Yao Z."/>
            <person name="Ying F."/>
            <person name="Zhai J."/>
            <person name="Zhou L."/>
            <person name="Zuber A."/>
            <person name="Denarie J."/>
            <person name="Dixon R.A."/>
            <person name="May G.D."/>
            <person name="Schwartz D.C."/>
            <person name="Rogers J."/>
            <person name="Quetier F."/>
            <person name="Town C.D."/>
            <person name="Roe B.A."/>
        </authorList>
    </citation>
    <scope>NUCLEOTIDE SEQUENCE [LARGE SCALE GENOMIC DNA]</scope>
    <source>
        <strain evidence="1">A17</strain>
        <strain evidence="2 3">cv. Jemalong A17</strain>
    </source>
</reference>
<reference evidence="2" key="3">
    <citation type="submission" date="2015-06" db="UniProtKB">
        <authorList>
            <consortium name="EnsemblPlants"/>
        </authorList>
    </citation>
    <scope>IDENTIFICATION</scope>
    <source>
        <strain evidence="2">cv. Jemalong A17</strain>
    </source>
</reference>
<dbReference type="HOGENOM" id="CLU_2625770_0_0_1"/>
<dbReference type="EnsemblPlants" id="KEH17103">
    <property type="protein sequence ID" value="KEH17103"/>
    <property type="gene ID" value="MTR_0044s0250"/>
</dbReference>
<organism evidence="1 3">
    <name type="scientific">Medicago truncatula</name>
    <name type="common">Barrel medic</name>
    <name type="synonym">Medicago tribuloides</name>
    <dbReference type="NCBI Taxonomy" id="3880"/>
    <lineage>
        <taxon>Eukaryota</taxon>
        <taxon>Viridiplantae</taxon>
        <taxon>Streptophyta</taxon>
        <taxon>Embryophyta</taxon>
        <taxon>Tracheophyta</taxon>
        <taxon>Spermatophyta</taxon>
        <taxon>Magnoliopsida</taxon>
        <taxon>eudicotyledons</taxon>
        <taxon>Gunneridae</taxon>
        <taxon>Pentapetalae</taxon>
        <taxon>rosids</taxon>
        <taxon>fabids</taxon>
        <taxon>Fabales</taxon>
        <taxon>Fabaceae</taxon>
        <taxon>Papilionoideae</taxon>
        <taxon>50 kb inversion clade</taxon>
        <taxon>NPAAA clade</taxon>
        <taxon>Hologalegina</taxon>
        <taxon>IRL clade</taxon>
        <taxon>Trifolieae</taxon>
        <taxon>Medicago</taxon>
    </lineage>
</organism>
<name>G7ZUR0_MEDTR</name>
<evidence type="ECO:0000313" key="1">
    <source>
        <dbReference type="EMBL" id="KEH17103.1"/>
    </source>
</evidence>